<dbReference type="Gene3D" id="3.30.420.10">
    <property type="entry name" value="Ribonuclease H-like superfamily/Ribonuclease H"/>
    <property type="match status" value="1"/>
</dbReference>
<dbReference type="AlphaFoldDB" id="A0AAI9BY59"/>
<proteinExistence type="predicted"/>
<reference evidence="2" key="1">
    <citation type="submission" date="2022-07" db="EMBL/GenBank/DDBJ databases">
        <authorList>
            <consortium name="DAFM: The Division of Animal and Food Microbiology"/>
        </authorList>
    </citation>
    <scope>NUCLEOTIDE SEQUENCE</scope>
    <source>
        <strain evidence="2">19MO01SH01-2</strain>
    </source>
</reference>
<feature type="domain" description="Integrase catalytic" evidence="1">
    <location>
        <begin position="149"/>
        <end position="346"/>
    </location>
</feature>
<dbReference type="RefSeq" id="WP_049440548.1">
    <property type="nucleotide sequence ID" value="NZ_CP056088.1"/>
</dbReference>
<dbReference type="PROSITE" id="PS50994">
    <property type="entry name" value="INTEGRASE"/>
    <property type="match status" value="1"/>
</dbReference>
<dbReference type="InterPro" id="IPR001584">
    <property type="entry name" value="Integrase_cat-core"/>
</dbReference>
<evidence type="ECO:0000313" key="3">
    <source>
        <dbReference type="Proteomes" id="UP001218208"/>
    </source>
</evidence>
<dbReference type="InterPro" id="IPR036397">
    <property type="entry name" value="RNaseH_sf"/>
</dbReference>
<dbReference type="GO" id="GO:0003676">
    <property type="term" value="F:nucleic acid binding"/>
    <property type="evidence" value="ECO:0007669"/>
    <property type="project" value="InterPro"/>
</dbReference>
<dbReference type="GO" id="GO:0015074">
    <property type="term" value="P:DNA integration"/>
    <property type="evidence" value="ECO:0007669"/>
    <property type="project" value="InterPro"/>
</dbReference>
<protein>
    <submittedName>
        <fullName evidence="2">Transposase family protein</fullName>
    </submittedName>
</protein>
<dbReference type="SUPFAM" id="SSF53098">
    <property type="entry name" value="Ribonuclease H-like"/>
    <property type="match status" value="1"/>
</dbReference>
<comment type="caution">
    <text evidence="2">The sequence shown here is derived from an EMBL/GenBank/DDBJ whole genome shotgun (WGS) entry which is preliminary data.</text>
</comment>
<sequence>MALSASLIEQAAADLLCAGHGQKRAIAERYAAEWGCSVQTLYRQVSKLTCSLKPRKRRSDRGNSGWTLEELELISAVLLESRRGTGKRLASIGEAIDMLRANDMVRGEVIDGETGEIRQLSESSAAKALRVNRLHPDQLSAPAPKVQLASEHPNQVWQADPSLCVLYYLKRQDGLHAMPASEFYKNKPKNLARVENERVWRYVFTDHTSGAFYVEYVLGAESGENLCRTFINAMQYRGAADPLCGAPMMVMVDPGSANTGAMFKNLCAALGIRIWINQPGQPWAKGQVEKTNDLIERKFEHRLRFDNVQSLEQLNDSAWRWMRNFNATAQHTRHKSSRYQAWMTIKPDQLRLVPAVEDCMKLATRAPELRKVSPLLRISFLGKSFDVSGVPGVIVGQKLTVARNAFGSEFGAQALFTDDAGRDTWYTMEPLEADAYGFTGAVAVGTYRAQSDTPADTNRKRVERLAMDAQTDEQAKAQRKGKAMPFGGRIDPYKSVQQAPEIQHLPRRGHRVDVAVPDVVEAPRFNVDSITPIRAELPPLNHVEAAMRLKPLVEAAGSAWLPDHYARTAQRWPEGLPVDQVESWAQTLATPERGGLRLVEGGAA</sequence>
<evidence type="ECO:0000313" key="2">
    <source>
        <dbReference type="EMBL" id="EKT4090678.1"/>
    </source>
</evidence>
<dbReference type="PANTHER" id="PTHR35004">
    <property type="entry name" value="TRANSPOSASE RV3428C-RELATED"/>
    <property type="match status" value="1"/>
</dbReference>
<accession>A0AAI9BY59</accession>
<evidence type="ECO:0000259" key="1">
    <source>
        <dbReference type="PROSITE" id="PS50994"/>
    </source>
</evidence>
<dbReference type="PANTHER" id="PTHR35004:SF7">
    <property type="entry name" value="INTEGRASE PROTEIN"/>
    <property type="match status" value="1"/>
</dbReference>
<gene>
    <name evidence="2" type="ORF">QEG23_000147</name>
</gene>
<dbReference type="Proteomes" id="UP001218208">
    <property type="component" value="Unassembled WGS sequence"/>
</dbReference>
<dbReference type="EMBL" id="ABLOJW010000001">
    <property type="protein sequence ID" value="EKT4090678.1"/>
    <property type="molecule type" value="Genomic_DNA"/>
</dbReference>
<organism evidence="2 3">
    <name type="scientific">Stenotrophomonas maltophilia</name>
    <name type="common">Pseudomonas maltophilia</name>
    <name type="synonym">Xanthomonas maltophilia</name>
    <dbReference type="NCBI Taxonomy" id="40324"/>
    <lineage>
        <taxon>Bacteria</taxon>
        <taxon>Pseudomonadati</taxon>
        <taxon>Pseudomonadota</taxon>
        <taxon>Gammaproteobacteria</taxon>
        <taxon>Lysobacterales</taxon>
        <taxon>Lysobacteraceae</taxon>
        <taxon>Stenotrophomonas</taxon>
        <taxon>Stenotrophomonas maltophilia group</taxon>
    </lineage>
</organism>
<dbReference type="InterPro" id="IPR012337">
    <property type="entry name" value="RNaseH-like_sf"/>
</dbReference>
<name>A0AAI9BY59_STEMA</name>